<dbReference type="InterPro" id="IPR035414">
    <property type="entry name" value="Peptidase_M1_pepN_Ig-like"/>
</dbReference>
<dbReference type="Gene3D" id="1.25.50.10">
    <property type="entry name" value="Peptidase M1, alanyl aminopeptidase, C-terminal domain"/>
    <property type="match status" value="1"/>
</dbReference>
<dbReference type="InterPro" id="IPR014782">
    <property type="entry name" value="Peptidase_M1_dom"/>
</dbReference>
<dbReference type="Proteomes" id="UP001445335">
    <property type="component" value="Unassembled WGS sequence"/>
</dbReference>
<dbReference type="FunFam" id="2.60.40.1730:FF:000005">
    <property type="entry name" value="Aminopeptidase N"/>
    <property type="match status" value="1"/>
</dbReference>
<dbReference type="InterPro" id="IPR001930">
    <property type="entry name" value="Peptidase_M1"/>
</dbReference>
<dbReference type="Pfam" id="PF11940">
    <property type="entry name" value="DUF3458"/>
    <property type="match status" value="1"/>
</dbReference>
<gene>
    <name evidence="13" type="ORF">WJX81_007796</name>
</gene>
<feature type="domain" description="Peptidase M1 membrane alanine aminopeptidase" evidence="9">
    <location>
        <begin position="313"/>
        <end position="524"/>
    </location>
</feature>
<evidence type="ECO:0000259" key="11">
    <source>
        <dbReference type="Pfam" id="PF17432"/>
    </source>
</evidence>
<dbReference type="AlphaFoldDB" id="A0AAW1SJN1"/>
<dbReference type="FunFam" id="3.30.2010.30:FF:000002">
    <property type="entry name" value="Putative aminopeptidase N"/>
    <property type="match status" value="1"/>
</dbReference>
<dbReference type="Pfam" id="PF17432">
    <property type="entry name" value="DUF3458_C"/>
    <property type="match status" value="1"/>
</dbReference>
<dbReference type="InterPro" id="IPR037144">
    <property type="entry name" value="Peptidase_M1_pepN_C_sf"/>
</dbReference>
<evidence type="ECO:0000313" key="14">
    <source>
        <dbReference type="Proteomes" id="UP001445335"/>
    </source>
</evidence>
<evidence type="ECO:0000256" key="5">
    <source>
        <dbReference type="ARBA" id="ARBA00022723"/>
    </source>
</evidence>
<dbReference type="InterPro" id="IPR038438">
    <property type="entry name" value="PepN_Ig-like_sf"/>
</dbReference>
<feature type="domain" description="Peptidase M1 alanyl aminopeptidase C-terminal" evidence="11">
    <location>
        <begin position="642"/>
        <end position="978"/>
    </location>
</feature>
<dbReference type="PANTHER" id="PTHR46322">
    <property type="entry name" value="PUROMYCIN-SENSITIVE AMINOPEPTIDASE"/>
    <property type="match status" value="1"/>
</dbReference>
<name>A0AAW1SJN1_9CHLO</name>
<evidence type="ECO:0000256" key="1">
    <source>
        <dbReference type="ARBA" id="ARBA00001947"/>
    </source>
</evidence>
<sequence length="979" mass="107410">MNTCSLGWQAARYFGHNLHRCRLSSLTDNHIPSLARTAAGALFAQPQLAPNAHRSFNYTPDRRCQQRVSAVVAAPPEADTMVKAEPQAVYRKDYKPPPYLIERVHLTFVLNEDSTRVLSRLSFKPNYDGEAPPPLPLDGRKDVKLVAVKVAGEALAADSYELTDKKLTLSGLPKGAFEVEIETEIKPQENTSLEGLYKSSGNFVTQCEAEGFRGITFFLDRPDVMAKYTTRVEAAKEPYPVLLSNGNLLDSGDLPDGRHFAVWEDPFPKPCYLFALVAGSLSLKEDTFTTRSGRSITLRIYAEAKDIDKVGHAMRSLQKAMKWDEDVFGLEYDLDLFNIVAVSDFNMGAMENKSLNIFNSRLVIASPATSSDLDFARVEGVVAHEYFHNWTGNRVTCRDWFQLTLKEGLTVFRDQEFSADMNSRAVKRIDDVTRLRTAQFAEDSGAMSHPIRPDKYIKMDNFYTLTVYEKGAEIVRMYNTLLGKEGFRKGMDLYFQRHDGQAVTCDDFRAAMADAKGRDLSAFAAWYGQAGTPQVTVAGEYDAAARTFTLSASQRTPPTPGQSDKAPVPIPIAVGLLGADGQELPLHLKGHENGAAPTTEVLLLEGAQQEFVFTEVSERPVPSLLRGFSAPVKLEVEGQDEEQLRFLLAHDSDPFCRWEAGQRLLRSLLMALYAAAADTAKGESVEERVAGAGGVPEALVGALRAVLDDPSLDGAFVAAAISLPSASELIDDIPGVDPVVLHDVRQYVARQLAEQLRPELEAAVKRTDSAPGEAYSPDAASAARRALKNRALYYLGELGDAEVGADLLRRTREATNMTDHIAALAALIDHPGAERDTALQEFYEAWKGEPLVLLKWIGIQAGAHVPGNLGAVKGLLGHPAFALSNPNMCYALFLSFLRSTPNFHAADGSGYAFLADSILQVDKVNRQVAARMTGSSAFTSVRKFDARRQGLMRAQLQRILAQDGLSENVYEIASSSLQE</sequence>
<feature type="domain" description="Aminopeptidase N-like N-terminal" evidence="12">
    <location>
        <begin position="174"/>
        <end position="273"/>
    </location>
</feature>
<dbReference type="Pfam" id="PF17900">
    <property type="entry name" value="Peptidase_M1_N"/>
    <property type="match status" value="1"/>
</dbReference>
<comment type="caution">
    <text evidence="13">The sequence shown here is derived from an EMBL/GenBank/DDBJ whole genome shotgun (WGS) entry which is preliminary data.</text>
</comment>
<dbReference type="Gene3D" id="2.60.40.1840">
    <property type="match status" value="1"/>
</dbReference>
<keyword evidence="14" id="KW-1185">Reference proteome</keyword>
<feature type="domain" description="Peptidase M1 alanyl aminopeptidase Ig-like fold" evidence="10">
    <location>
        <begin position="531"/>
        <end position="636"/>
    </location>
</feature>
<dbReference type="EMBL" id="JALJOU010000001">
    <property type="protein sequence ID" value="KAK9846623.1"/>
    <property type="molecule type" value="Genomic_DNA"/>
</dbReference>
<organism evidence="13 14">
    <name type="scientific">Elliptochloris bilobata</name>
    <dbReference type="NCBI Taxonomy" id="381761"/>
    <lineage>
        <taxon>Eukaryota</taxon>
        <taxon>Viridiplantae</taxon>
        <taxon>Chlorophyta</taxon>
        <taxon>core chlorophytes</taxon>
        <taxon>Trebouxiophyceae</taxon>
        <taxon>Trebouxiophyceae incertae sedis</taxon>
        <taxon>Elliptochloris clade</taxon>
        <taxon>Elliptochloris</taxon>
    </lineage>
</organism>
<keyword evidence="6" id="KW-0378">Hydrolase</keyword>
<dbReference type="Gene3D" id="2.60.40.1730">
    <property type="entry name" value="tricorn interacting facor f3 domain"/>
    <property type="match status" value="1"/>
</dbReference>
<accession>A0AAW1SJN1</accession>
<dbReference type="SUPFAM" id="SSF55486">
    <property type="entry name" value="Metalloproteases ('zincins'), catalytic domain"/>
    <property type="match status" value="1"/>
</dbReference>
<dbReference type="PANTHER" id="PTHR46322:SF1">
    <property type="entry name" value="PUROMYCIN-SENSITIVE AMINOPEPTIDASE"/>
    <property type="match status" value="1"/>
</dbReference>
<dbReference type="Pfam" id="PF01433">
    <property type="entry name" value="Peptidase_M1"/>
    <property type="match status" value="1"/>
</dbReference>
<evidence type="ECO:0000256" key="4">
    <source>
        <dbReference type="ARBA" id="ARBA00022670"/>
    </source>
</evidence>
<keyword evidence="5" id="KW-0479">Metal-binding</keyword>
<dbReference type="GO" id="GO:0008237">
    <property type="term" value="F:metallopeptidase activity"/>
    <property type="evidence" value="ECO:0007669"/>
    <property type="project" value="UniProtKB-KW"/>
</dbReference>
<dbReference type="NCBIfam" id="TIGR02414">
    <property type="entry name" value="pepN_proteo"/>
    <property type="match status" value="1"/>
</dbReference>
<dbReference type="Gene3D" id="1.10.390.10">
    <property type="entry name" value="Neutral Protease Domain 2"/>
    <property type="match status" value="1"/>
</dbReference>
<dbReference type="InterPro" id="IPR012779">
    <property type="entry name" value="Peptidase_M1_pepN"/>
</dbReference>
<evidence type="ECO:0000259" key="10">
    <source>
        <dbReference type="Pfam" id="PF11940"/>
    </source>
</evidence>
<evidence type="ECO:0000259" key="9">
    <source>
        <dbReference type="Pfam" id="PF01433"/>
    </source>
</evidence>
<dbReference type="Gene3D" id="3.30.2010.30">
    <property type="match status" value="1"/>
</dbReference>
<dbReference type="GO" id="GO:0008270">
    <property type="term" value="F:zinc ion binding"/>
    <property type="evidence" value="ECO:0007669"/>
    <property type="project" value="InterPro"/>
</dbReference>
<dbReference type="GO" id="GO:0006508">
    <property type="term" value="P:proteolysis"/>
    <property type="evidence" value="ECO:0007669"/>
    <property type="project" value="UniProtKB-KW"/>
</dbReference>
<evidence type="ECO:0000256" key="8">
    <source>
        <dbReference type="ARBA" id="ARBA00023049"/>
    </source>
</evidence>
<keyword evidence="3" id="KW-0031">Aminopeptidase</keyword>
<proteinExistence type="inferred from homology"/>
<protein>
    <recommendedName>
        <fullName evidence="15">Aminopeptidase N</fullName>
    </recommendedName>
</protein>
<evidence type="ECO:0000256" key="2">
    <source>
        <dbReference type="ARBA" id="ARBA00010136"/>
    </source>
</evidence>
<evidence type="ECO:0008006" key="15">
    <source>
        <dbReference type="Google" id="ProtNLM"/>
    </source>
</evidence>
<dbReference type="InterPro" id="IPR024601">
    <property type="entry name" value="Peptidase_M1_pepN_C"/>
</dbReference>
<evidence type="ECO:0000259" key="12">
    <source>
        <dbReference type="Pfam" id="PF17900"/>
    </source>
</evidence>
<evidence type="ECO:0000313" key="13">
    <source>
        <dbReference type="EMBL" id="KAK9846623.1"/>
    </source>
</evidence>
<evidence type="ECO:0000256" key="7">
    <source>
        <dbReference type="ARBA" id="ARBA00022833"/>
    </source>
</evidence>
<dbReference type="PRINTS" id="PR00756">
    <property type="entry name" value="ALADIPTASE"/>
</dbReference>
<dbReference type="SUPFAM" id="SSF63737">
    <property type="entry name" value="Leukotriene A4 hydrolase N-terminal domain"/>
    <property type="match status" value="1"/>
</dbReference>
<dbReference type="CDD" id="cd09600">
    <property type="entry name" value="M1_APN"/>
    <property type="match status" value="1"/>
</dbReference>
<evidence type="ECO:0000256" key="6">
    <source>
        <dbReference type="ARBA" id="ARBA00022801"/>
    </source>
</evidence>
<keyword evidence="4" id="KW-0645">Protease</keyword>
<keyword evidence="7" id="KW-0862">Zinc</keyword>
<dbReference type="InterPro" id="IPR042097">
    <property type="entry name" value="Aminopeptidase_N-like_N_sf"/>
</dbReference>
<dbReference type="InterPro" id="IPR045357">
    <property type="entry name" value="Aminopeptidase_N-like_N"/>
</dbReference>
<dbReference type="InterPro" id="IPR027268">
    <property type="entry name" value="Peptidase_M4/M1_CTD_sf"/>
</dbReference>
<keyword evidence="8" id="KW-0482">Metalloprotease</keyword>
<comment type="cofactor">
    <cofactor evidence="1">
        <name>Zn(2+)</name>
        <dbReference type="ChEBI" id="CHEBI:29105"/>
    </cofactor>
</comment>
<dbReference type="GO" id="GO:0004177">
    <property type="term" value="F:aminopeptidase activity"/>
    <property type="evidence" value="ECO:0007669"/>
    <property type="project" value="UniProtKB-KW"/>
</dbReference>
<reference evidence="13 14" key="1">
    <citation type="journal article" date="2024" name="Nat. Commun.">
        <title>Phylogenomics reveals the evolutionary origins of lichenization in chlorophyte algae.</title>
        <authorList>
            <person name="Puginier C."/>
            <person name="Libourel C."/>
            <person name="Otte J."/>
            <person name="Skaloud P."/>
            <person name="Haon M."/>
            <person name="Grisel S."/>
            <person name="Petersen M."/>
            <person name="Berrin J.G."/>
            <person name="Delaux P.M."/>
            <person name="Dal Grande F."/>
            <person name="Keller J."/>
        </authorList>
    </citation>
    <scope>NUCLEOTIDE SEQUENCE [LARGE SCALE GENOMIC DNA]</scope>
    <source>
        <strain evidence="13 14">SAG 245.80</strain>
    </source>
</reference>
<evidence type="ECO:0000256" key="3">
    <source>
        <dbReference type="ARBA" id="ARBA00022438"/>
    </source>
</evidence>
<dbReference type="FunFam" id="2.60.40.1840:FF:000001">
    <property type="entry name" value="Aminopeptidase N"/>
    <property type="match status" value="1"/>
</dbReference>
<comment type="similarity">
    <text evidence="2">Belongs to the peptidase M1 family.</text>
</comment>
<dbReference type="FunFam" id="1.10.390.10:FF:000002">
    <property type="entry name" value="Aminopeptidase N"/>
    <property type="match status" value="1"/>
</dbReference>